<reference evidence="3" key="1">
    <citation type="submission" date="2021-03" db="EMBL/GenBank/DDBJ databases">
        <title>Chromosome level genome of the anhydrobiotic midge Polypedilum vanderplanki.</title>
        <authorList>
            <person name="Yoshida Y."/>
            <person name="Kikawada T."/>
            <person name="Gusev O."/>
        </authorList>
    </citation>
    <scope>NUCLEOTIDE SEQUENCE</scope>
    <source>
        <strain evidence="3">NIAS01</strain>
        <tissue evidence="3">Whole body or cell culture</tissue>
    </source>
</reference>
<feature type="coiled-coil region" evidence="1">
    <location>
        <begin position="78"/>
        <end position="112"/>
    </location>
</feature>
<comment type="caution">
    <text evidence="3">The sequence shown here is derived from an EMBL/GenBank/DDBJ whole genome shotgun (WGS) entry which is preliminary data.</text>
</comment>
<feature type="region of interest" description="Disordered" evidence="2">
    <location>
        <begin position="1"/>
        <end position="35"/>
    </location>
</feature>
<evidence type="ECO:0008006" key="5">
    <source>
        <dbReference type="Google" id="ProtNLM"/>
    </source>
</evidence>
<dbReference type="EMBL" id="JADBJN010000003">
    <property type="protein sequence ID" value="KAG5670115.1"/>
    <property type="molecule type" value="Genomic_DNA"/>
</dbReference>
<name>A0A9J6BKT8_POLVA</name>
<evidence type="ECO:0000256" key="1">
    <source>
        <dbReference type="SAM" id="Coils"/>
    </source>
</evidence>
<dbReference type="AlphaFoldDB" id="A0A9J6BKT8"/>
<gene>
    <name evidence="3" type="ORF">PVAND_000398</name>
</gene>
<feature type="compositionally biased region" description="Basic residues" evidence="2">
    <location>
        <begin position="1"/>
        <end position="10"/>
    </location>
</feature>
<dbReference type="Proteomes" id="UP001107558">
    <property type="component" value="Chromosome 3"/>
</dbReference>
<feature type="region of interest" description="Disordered" evidence="2">
    <location>
        <begin position="155"/>
        <end position="183"/>
    </location>
</feature>
<feature type="compositionally biased region" description="Basic and acidic residues" evidence="2">
    <location>
        <begin position="155"/>
        <end position="167"/>
    </location>
</feature>
<proteinExistence type="predicted"/>
<dbReference type="Gene3D" id="1.20.5.170">
    <property type="match status" value="1"/>
</dbReference>
<accession>A0A9J6BKT8</accession>
<protein>
    <recommendedName>
        <fullName evidence="5">BZIP domain-containing protein</fullName>
    </recommendedName>
</protein>
<evidence type="ECO:0000256" key="2">
    <source>
        <dbReference type="SAM" id="MobiDB-lite"/>
    </source>
</evidence>
<keyword evidence="4" id="KW-1185">Reference proteome</keyword>
<evidence type="ECO:0000313" key="3">
    <source>
        <dbReference type="EMBL" id="KAG5670115.1"/>
    </source>
</evidence>
<keyword evidence="1" id="KW-0175">Coiled coil</keyword>
<dbReference type="OrthoDB" id="7791093at2759"/>
<evidence type="ECO:0000313" key="4">
    <source>
        <dbReference type="Proteomes" id="UP001107558"/>
    </source>
</evidence>
<sequence>MSSTKSRRTASLKSLEDDEISYSGSNGTYFDSEDDTEYKPTIKRFRNVCDGKKSESATKTIQRKPTRIPDSKVTNRNALLARENRKRKKEMMETLEQACTDLETENKRLLKMMKFKDAREKKLLKEIQYLKSVIFNRTEIVSVLKSLPQFSAKPDVSKTKSVEKMKIEEEEEENSDGFTSKASSVTLSCSDDIENDMHLDVATEWDEILQNPFSSVTNFTDIPKLDDMGILSPASSPLSEISTEHNYSNLDEEEHLLEPNSGDNDSPGVCIHVRRGKVSLEFCSAKKVVGWSKENSVS</sequence>
<organism evidence="3 4">
    <name type="scientific">Polypedilum vanderplanki</name>
    <name type="common">Sleeping chironomid midge</name>
    <dbReference type="NCBI Taxonomy" id="319348"/>
    <lineage>
        <taxon>Eukaryota</taxon>
        <taxon>Metazoa</taxon>
        <taxon>Ecdysozoa</taxon>
        <taxon>Arthropoda</taxon>
        <taxon>Hexapoda</taxon>
        <taxon>Insecta</taxon>
        <taxon>Pterygota</taxon>
        <taxon>Neoptera</taxon>
        <taxon>Endopterygota</taxon>
        <taxon>Diptera</taxon>
        <taxon>Nematocera</taxon>
        <taxon>Chironomoidea</taxon>
        <taxon>Chironomidae</taxon>
        <taxon>Chironominae</taxon>
        <taxon>Polypedilum</taxon>
        <taxon>Polypedilum</taxon>
    </lineage>
</organism>